<feature type="transmembrane region" description="Helical" evidence="1">
    <location>
        <begin position="199"/>
        <end position="216"/>
    </location>
</feature>
<organism evidence="2 3">
    <name type="scientific">Clostridium sulfidigenes</name>
    <dbReference type="NCBI Taxonomy" id="318464"/>
    <lineage>
        <taxon>Bacteria</taxon>
        <taxon>Bacillati</taxon>
        <taxon>Bacillota</taxon>
        <taxon>Clostridia</taxon>
        <taxon>Eubacteriales</taxon>
        <taxon>Clostridiaceae</taxon>
        <taxon>Clostridium</taxon>
    </lineage>
</organism>
<reference evidence="2" key="1">
    <citation type="submission" date="2019-04" db="EMBL/GenBank/DDBJ databases">
        <title>Evolution of Biomass-Degrading Anaerobic Consortia Revealed by Metagenomics.</title>
        <authorList>
            <person name="Peng X."/>
        </authorList>
    </citation>
    <scope>NUCLEOTIDE SEQUENCE</scope>
    <source>
        <strain evidence="2">SIG254</strain>
    </source>
</reference>
<evidence type="ECO:0000256" key="1">
    <source>
        <dbReference type="SAM" id="Phobius"/>
    </source>
</evidence>
<accession>A0A927W8B7</accession>
<protein>
    <submittedName>
        <fullName evidence="2">Uncharacterized protein</fullName>
    </submittedName>
</protein>
<dbReference type="AlphaFoldDB" id="A0A927W8B7"/>
<dbReference type="Proteomes" id="UP000768462">
    <property type="component" value="Unassembled WGS sequence"/>
</dbReference>
<gene>
    <name evidence="2" type="ORF">E7215_07800</name>
</gene>
<keyword evidence="1" id="KW-0472">Membrane</keyword>
<feature type="transmembrane region" description="Helical" evidence="1">
    <location>
        <begin position="232"/>
        <end position="252"/>
    </location>
</feature>
<comment type="caution">
    <text evidence="2">The sequence shown here is derived from an EMBL/GenBank/DDBJ whole genome shotgun (WGS) entry which is preliminary data.</text>
</comment>
<keyword evidence="1" id="KW-1133">Transmembrane helix</keyword>
<name>A0A927W8B7_9CLOT</name>
<sequence>MRMFQTCFFIIGIIFWLIIGLIIALNSNWLLGIKKNATKEKHRYNYLESFSKRKRWDISKVSPWKVIWFIIVMGITIYFLKPNFLDIPQLITGKLNYVTGEVVEIKHYSKNPTDYVYLSTGEEVEFFFSSGVSKYDFYKIGYLTHTHKAIYCEKIVLGSNNEKAGKVIGFPFKDILLFLAILGAIFFLAFISPFIKLKVFIPTNIIAIPTFAYYFTKYGMQNGIWFSFKNEGISGLIIGIIFSLMIFFIYLLEKRQSDDFYKTYFCAQLFSICEIGLLICAVFNLD</sequence>
<feature type="transmembrane region" description="Helical" evidence="1">
    <location>
        <begin position="6"/>
        <end position="31"/>
    </location>
</feature>
<feature type="transmembrane region" description="Helical" evidence="1">
    <location>
        <begin position="264"/>
        <end position="285"/>
    </location>
</feature>
<keyword evidence="1" id="KW-0812">Transmembrane</keyword>
<evidence type="ECO:0000313" key="3">
    <source>
        <dbReference type="Proteomes" id="UP000768462"/>
    </source>
</evidence>
<feature type="transmembrane region" description="Helical" evidence="1">
    <location>
        <begin position="175"/>
        <end position="192"/>
    </location>
</feature>
<proteinExistence type="predicted"/>
<dbReference type="EMBL" id="SVCM01000084">
    <property type="protein sequence ID" value="MBE6060061.1"/>
    <property type="molecule type" value="Genomic_DNA"/>
</dbReference>
<feature type="transmembrane region" description="Helical" evidence="1">
    <location>
        <begin position="62"/>
        <end position="80"/>
    </location>
</feature>
<evidence type="ECO:0000313" key="2">
    <source>
        <dbReference type="EMBL" id="MBE6060061.1"/>
    </source>
</evidence>